<dbReference type="EC" id="5.4.2.12" evidence="8 9"/>
<evidence type="ECO:0000256" key="4">
    <source>
        <dbReference type="ARBA" id="ARBA00022723"/>
    </source>
</evidence>
<comment type="pathway">
    <text evidence="2 8">Carbohydrate degradation; glycolysis; pyruvate from D-glyceraldehyde 3-phosphate: step 3/5.</text>
</comment>
<dbReference type="GO" id="GO:0005829">
    <property type="term" value="C:cytosol"/>
    <property type="evidence" value="ECO:0007669"/>
    <property type="project" value="TreeGrafter"/>
</dbReference>
<dbReference type="CDD" id="cd16010">
    <property type="entry name" value="iPGM"/>
    <property type="match status" value="1"/>
</dbReference>
<evidence type="ECO:0000313" key="14">
    <source>
        <dbReference type="EMBL" id="PJE51006.1"/>
    </source>
</evidence>
<comment type="subunit">
    <text evidence="8">Monomer.</text>
</comment>
<reference evidence="14 15" key="1">
    <citation type="submission" date="2017-09" db="EMBL/GenBank/DDBJ databases">
        <title>Depth-based differentiation of microbial function through sediment-hosted aquifers and enrichment of novel symbionts in the deep terrestrial subsurface.</title>
        <authorList>
            <person name="Probst A.J."/>
            <person name="Ladd B."/>
            <person name="Jarett J.K."/>
            <person name="Geller-Mcgrath D.E."/>
            <person name="Sieber C.M."/>
            <person name="Emerson J.B."/>
            <person name="Anantharaman K."/>
            <person name="Thomas B.C."/>
            <person name="Malmstrom R."/>
            <person name="Stieglmeier M."/>
            <person name="Klingl A."/>
            <person name="Woyke T."/>
            <person name="Ryan C.M."/>
            <person name="Banfield J.F."/>
        </authorList>
    </citation>
    <scope>NUCLEOTIDE SEQUENCE [LARGE SCALE GENOMIC DNA]</scope>
    <source>
        <strain evidence="14">CG10_big_fil_rev_8_21_14_0_10_36_16</strain>
    </source>
</reference>
<feature type="active site" description="Phosphoserine intermediate" evidence="8 10">
    <location>
        <position position="64"/>
    </location>
</feature>
<evidence type="ECO:0000313" key="15">
    <source>
        <dbReference type="Proteomes" id="UP000228496"/>
    </source>
</evidence>
<evidence type="ECO:0000256" key="7">
    <source>
        <dbReference type="ARBA" id="ARBA00023235"/>
    </source>
</evidence>
<dbReference type="GO" id="GO:0006096">
    <property type="term" value="P:glycolytic process"/>
    <property type="evidence" value="ECO:0007669"/>
    <property type="project" value="UniProtKB-UniRule"/>
</dbReference>
<protein>
    <recommendedName>
        <fullName evidence="8 9">2,3-bisphosphoglycerate-independent phosphoglycerate mutase</fullName>
        <shortName evidence="8">BPG-independent PGAM</shortName>
        <shortName evidence="8">Phosphoglyceromutase</shortName>
        <shortName evidence="8">iPGM</shortName>
        <ecNumber evidence="8 9">5.4.2.12</ecNumber>
    </recommendedName>
</protein>
<dbReference type="InterPro" id="IPR017850">
    <property type="entry name" value="Alkaline_phosphatase_core_sf"/>
</dbReference>
<dbReference type="GO" id="GO:0004619">
    <property type="term" value="F:phosphoglycerate mutase activity"/>
    <property type="evidence" value="ECO:0007669"/>
    <property type="project" value="UniProtKB-UniRule"/>
</dbReference>
<gene>
    <name evidence="8" type="primary">gpmI</name>
    <name evidence="14" type="ORF">COV29_01885</name>
</gene>
<feature type="binding site" evidence="8 11">
    <location>
        <position position="439"/>
    </location>
    <ligand>
        <name>Mn(2+)</name>
        <dbReference type="ChEBI" id="CHEBI:29035"/>
        <label>2</label>
    </ligand>
</feature>
<comment type="caution">
    <text evidence="8">Lacks conserved residue(s) required for the propagation of feature annotation.</text>
</comment>
<keyword evidence="6 8" id="KW-0464">Manganese</keyword>
<keyword evidence="5 8" id="KW-0324">Glycolysis</keyword>
<evidence type="ECO:0000256" key="2">
    <source>
        <dbReference type="ARBA" id="ARBA00004798"/>
    </source>
</evidence>
<dbReference type="InterPro" id="IPR005995">
    <property type="entry name" value="Pgm_bpd_ind"/>
</dbReference>
<evidence type="ECO:0000256" key="3">
    <source>
        <dbReference type="ARBA" id="ARBA00008819"/>
    </source>
</evidence>
<feature type="binding site" evidence="8">
    <location>
        <position position="125"/>
    </location>
    <ligand>
        <name>substrate</name>
    </ligand>
</feature>
<dbReference type="UniPathway" id="UPA00109">
    <property type="reaction ID" value="UER00186"/>
</dbReference>
<dbReference type="Pfam" id="PF06415">
    <property type="entry name" value="iPGM_N"/>
    <property type="match status" value="1"/>
</dbReference>
<name>A0A2J0Q7F6_9BACT</name>
<evidence type="ECO:0000256" key="9">
    <source>
        <dbReference type="NCBIfam" id="TIGR01307"/>
    </source>
</evidence>
<dbReference type="PANTHER" id="PTHR31637:SF0">
    <property type="entry name" value="2,3-BISPHOSPHOGLYCERATE-INDEPENDENT PHOSPHOGLYCERATE MUTASE"/>
    <property type="match status" value="1"/>
</dbReference>
<evidence type="ECO:0000256" key="10">
    <source>
        <dbReference type="PIRSR" id="PIRSR001492-1"/>
    </source>
</evidence>
<organism evidence="14 15">
    <name type="scientific">Candidatus Yanofskybacteria bacterium CG10_big_fil_rev_8_21_14_0_10_36_16</name>
    <dbReference type="NCBI Taxonomy" id="1975096"/>
    <lineage>
        <taxon>Bacteria</taxon>
        <taxon>Candidatus Yanofskyibacteriota</taxon>
    </lineage>
</organism>
<dbReference type="PANTHER" id="PTHR31637">
    <property type="entry name" value="2,3-BISPHOSPHOGLYCERATE-INDEPENDENT PHOSPHOGLYCERATE MUTASE"/>
    <property type="match status" value="1"/>
</dbReference>
<accession>A0A2J0Q7F6</accession>
<dbReference type="InterPro" id="IPR036646">
    <property type="entry name" value="PGAM_B_sf"/>
</dbReference>
<dbReference type="SUPFAM" id="SSF53649">
    <property type="entry name" value="Alkaline phosphatase-like"/>
    <property type="match status" value="1"/>
</dbReference>
<evidence type="ECO:0000259" key="13">
    <source>
        <dbReference type="Pfam" id="PF06415"/>
    </source>
</evidence>
<evidence type="ECO:0000259" key="12">
    <source>
        <dbReference type="Pfam" id="PF01676"/>
    </source>
</evidence>
<comment type="caution">
    <text evidence="14">The sequence shown here is derived from an EMBL/GenBank/DDBJ whole genome shotgun (WGS) entry which is preliminary data.</text>
</comment>
<dbReference type="Gene3D" id="3.40.720.10">
    <property type="entry name" value="Alkaline Phosphatase, subunit A"/>
    <property type="match status" value="1"/>
</dbReference>
<comment type="similarity">
    <text evidence="3 8">Belongs to the BPG-independent phosphoglycerate mutase family.</text>
</comment>
<comment type="cofactor">
    <cofactor evidence="8">
        <name>Mn(2+)</name>
        <dbReference type="ChEBI" id="CHEBI:29035"/>
    </cofactor>
    <text evidence="8">Binds 2 manganese ions per subunit.</text>
</comment>
<feature type="binding site" evidence="8 11">
    <location>
        <position position="402"/>
    </location>
    <ligand>
        <name>Mn(2+)</name>
        <dbReference type="ChEBI" id="CHEBI:29035"/>
        <label>1</label>
    </ligand>
</feature>
<dbReference type="NCBIfam" id="TIGR01307">
    <property type="entry name" value="pgm_bpd_ind"/>
    <property type="match status" value="1"/>
</dbReference>
<feature type="binding site" evidence="8">
    <location>
        <position position="187"/>
    </location>
    <ligand>
        <name>substrate</name>
    </ligand>
</feature>
<dbReference type="Pfam" id="PF01676">
    <property type="entry name" value="Metalloenzyme"/>
    <property type="match status" value="1"/>
</dbReference>
<feature type="binding site" evidence="8 11">
    <location>
        <position position="458"/>
    </location>
    <ligand>
        <name>Mn(2+)</name>
        <dbReference type="ChEBI" id="CHEBI:29035"/>
        <label>1</label>
    </ligand>
</feature>
<dbReference type="EMBL" id="PCXQ01000004">
    <property type="protein sequence ID" value="PJE51006.1"/>
    <property type="molecule type" value="Genomic_DNA"/>
</dbReference>
<dbReference type="Proteomes" id="UP000228496">
    <property type="component" value="Unassembled WGS sequence"/>
</dbReference>
<proteinExistence type="inferred from homology"/>
<feature type="binding site" evidence="8 11">
    <location>
        <position position="440"/>
    </location>
    <ligand>
        <name>Mn(2+)</name>
        <dbReference type="ChEBI" id="CHEBI:29035"/>
        <label>2</label>
    </ligand>
</feature>
<dbReference type="GO" id="GO:0006007">
    <property type="term" value="P:glucose catabolic process"/>
    <property type="evidence" value="ECO:0007669"/>
    <property type="project" value="InterPro"/>
</dbReference>
<dbReference type="AlphaFoldDB" id="A0A2J0Q7F6"/>
<evidence type="ECO:0000256" key="11">
    <source>
        <dbReference type="PIRSR" id="PIRSR001492-3"/>
    </source>
</evidence>
<keyword evidence="4 8" id="KW-0479">Metal-binding</keyword>
<evidence type="ECO:0000256" key="8">
    <source>
        <dbReference type="HAMAP-Rule" id="MF_01038"/>
    </source>
</evidence>
<comment type="catalytic activity">
    <reaction evidence="1 8">
        <text>(2R)-2-phosphoglycerate = (2R)-3-phosphoglycerate</text>
        <dbReference type="Rhea" id="RHEA:15901"/>
        <dbReference type="ChEBI" id="CHEBI:58272"/>
        <dbReference type="ChEBI" id="CHEBI:58289"/>
        <dbReference type="EC" id="5.4.2.12"/>
    </reaction>
</comment>
<dbReference type="HAMAP" id="MF_01038">
    <property type="entry name" value="GpmI"/>
    <property type="match status" value="1"/>
</dbReference>
<sequence>MSNTSKPFVLTILDGWGHNEKKIDNAIAQANTPTMDMFEKAYPSGLLQASGLAVGMPWGESGNSEVGHLTIGSGRIIEQYSSKINKSIANGEFFIIENLVGAFRHAREHNGSVHIVGLLTSGTVHASYNNLLALIEMAAKINFEKTYIHLFLDGKDSGLKEGVPLMKQLRADIERLQHGILTTVIGRDFGMDKNNDWNKTQKAYNLLVSAMGQPVDDLVSKTEEFYSVGMTDPEILPLLSSQSHFHGIKDNDSIIFFNFREDGMRQIVKPFIDNGFSDFETKKLKNIYIASMTRYFDGTPIHVIFERPNIKNSLSEILSSNSKTHFHIAETVKYAHVTYFFKGLSDKEFEGETNEFLKSPNILLNNPAMRSQEITTRVVDEIIKGYYDFIVLNFANADMLAHTGNFEATKRGIEWIDKGLKEIHDAVLAKNATMIVTADHGNAEEMIEKGTGDPVSKHAMNPVPVHLVGKNYKKQGGNNSMEIIGLLSDVAPTILELMQLPKPPEMTGRSLIQDLE</sequence>
<dbReference type="InterPro" id="IPR011258">
    <property type="entry name" value="BPG-indep_PGM_N"/>
</dbReference>
<feature type="binding site" evidence="8 11">
    <location>
        <position position="14"/>
    </location>
    <ligand>
        <name>Mn(2+)</name>
        <dbReference type="ChEBI" id="CHEBI:29035"/>
        <label>2</label>
    </ligand>
</feature>
<comment type="function">
    <text evidence="8">Catalyzes the interconversion of 2-phosphoglycerate and 3-phosphoglycerate.</text>
</comment>
<evidence type="ECO:0000256" key="6">
    <source>
        <dbReference type="ARBA" id="ARBA00023211"/>
    </source>
</evidence>
<dbReference type="SUPFAM" id="SSF64158">
    <property type="entry name" value="2,3-Bisphosphoglycerate-independent phosphoglycerate mutase, substrate-binding domain"/>
    <property type="match status" value="1"/>
</dbReference>
<feature type="binding site" evidence="8">
    <location>
        <position position="193"/>
    </location>
    <ligand>
        <name>substrate</name>
    </ligand>
</feature>
<dbReference type="PIRSF" id="PIRSF001492">
    <property type="entry name" value="IPGAM"/>
    <property type="match status" value="1"/>
</dbReference>
<dbReference type="Gene3D" id="3.40.1450.10">
    <property type="entry name" value="BPG-independent phosphoglycerate mutase, domain B"/>
    <property type="match status" value="1"/>
</dbReference>
<feature type="binding site" evidence="8 11">
    <location>
        <position position="64"/>
    </location>
    <ligand>
        <name>Mn(2+)</name>
        <dbReference type="ChEBI" id="CHEBI:29035"/>
        <label>2</label>
    </ligand>
</feature>
<feature type="binding site" evidence="8 11">
    <location>
        <position position="398"/>
    </location>
    <ligand>
        <name>Mn(2+)</name>
        <dbReference type="ChEBI" id="CHEBI:29035"/>
        <label>1</label>
    </ligand>
</feature>
<feature type="domain" description="BPG-independent PGAM N-terminal" evidence="13">
    <location>
        <begin position="84"/>
        <end position="295"/>
    </location>
</feature>
<dbReference type="GO" id="GO:0030145">
    <property type="term" value="F:manganese ion binding"/>
    <property type="evidence" value="ECO:0007669"/>
    <property type="project" value="UniProtKB-UniRule"/>
</dbReference>
<keyword evidence="7 8" id="KW-0413">Isomerase</keyword>
<evidence type="ECO:0000256" key="1">
    <source>
        <dbReference type="ARBA" id="ARBA00000370"/>
    </source>
</evidence>
<feature type="binding site" evidence="8">
    <location>
        <position position="333"/>
    </location>
    <ligand>
        <name>substrate</name>
    </ligand>
</feature>
<feature type="domain" description="Metalloenzyme" evidence="12">
    <location>
        <begin position="6"/>
        <end position="501"/>
    </location>
</feature>
<evidence type="ECO:0000256" key="5">
    <source>
        <dbReference type="ARBA" id="ARBA00023152"/>
    </source>
</evidence>
<dbReference type="InterPro" id="IPR006124">
    <property type="entry name" value="Metalloenzyme"/>
</dbReference>